<dbReference type="Gene3D" id="4.10.220.110">
    <property type="match status" value="1"/>
</dbReference>
<evidence type="ECO:0000256" key="3">
    <source>
        <dbReference type="ARBA" id="ARBA00022525"/>
    </source>
</evidence>
<dbReference type="GO" id="GO:0005576">
    <property type="term" value="C:extracellular region"/>
    <property type="evidence" value="ECO:0007669"/>
    <property type="project" value="UniProtKB-SubCell"/>
</dbReference>
<dbReference type="Gene3D" id="2.40.50.230">
    <property type="entry name" value="Gp5 N-terminal domain"/>
    <property type="match status" value="1"/>
</dbReference>
<keyword evidence="9" id="KW-1185">Reference proteome</keyword>
<dbReference type="Pfam" id="PF04717">
    <property type="entry name" value="Phage_base_V"/>
    <property type="match status" value="1"/>
</dbReference>
<evidence type="ECO:0000256" key="2">
    <source>
        <dbReference type="ARBA" id="ARBA00005558"/>
    </source>
</evidence>
<dbReference type="RefSeq" id="WP_010565641.1">
    <property type="nucleotide sequence ID" value="NZ_LT629689.1"/>
</dbReference>
<dbReference type="AlphaFoldDB" id="A0A5C5Q913"/>
<feature type="domain" description="Gp5/Type VI secretion system Vgr C-terminal trimerisation" evidence="6">
    <location>
        <begin position="476"/>
        <end position="582"/>
    </location>
</feature>
<dbReference type="Proteomes" id="UP000182858">
    <property type="component" value="Chromosome I"/>
</dbReference>
<evidence type="ECO:0000313" key="10">
    <source>
        <dbReference type="Proteomes" id="UP000317951"/>
    </source>
</evidence>
<evidence type="ECO:0000259" key="6">
    <source>
        <dbReference type="Pfam" id="PF22178"/>
    </source>
</evidence>
<dbReference type="PANTHER" id="PTHR32305:SF15">
    <property type="entry name" value="PROTEIN RHSA-RELATED"/>
    <property type="match status" value="1"/>
</dbReference>
<proteinExistence type="inferred from homology"/>
<dbReference type="InterPro" id="IPR050708">
    <property type="entry name" value="T6SS_VgrG/RHS"/>
</dbReference>
<dbReference type="GeneID" id="78554954"/>
<dbReference type="Pfam" id="PF22178">
    <property type="entry name" value="Gp5_trimer_C"/>
    <property type="match status" value="1"/>
</dbReference>
<dbReference type="OrthoDB" id="9762420at2"/>
<gene>
    <name evidence="8" type="ORF">FIV36_21185</name>
    <name evidence="7" type="ORF">SAMN05216591_3562</name>
</gene>
<reference evidence="8 10" key="2">
    <citation type="submission" date="2019-06" db="EMBL/GenBank/DDBJ databases">
        <title>Pseudomonas bimorpha sp. nov. isolated from bovine raw milk and skim milk concentrate.</title>
        <authorList>
            <person name="Hofmann K."/>
            <person name="Huptas C."/>
            <person name="Doll E."/>
            <person name="Scherer S."/>
            <person name="Wenning M."/>
        </authorList>
    </citation>
    <scope>NUCLEOTIDE SEQUENCE [LARGE SCALE GENOMIC DNA]</scope>
    <source>
        <strain evidence="8 10">DSM 17835</strain>
    </source>
</reference>
<accession>A0A5C5Q913</accession>
<dbReference type="Proteomes" id="UP000317951">
    <property type="component" value="Unassembled WGS sequence"/>
</dbReference>
<dbReference type="InterPro" id="IPR054030">
    <property type="entry name" value="Gp5_Vgr_C"/>
</dbReference>
<dbReference type="Gene3D" id="2.30.110.50">
    <property type="match status" value="1"/>
</dbReference>
<evidence type="ECO:0000313" key="7">
    <source>
        <dbReference type="EMBL" id="SDF64472.1"/>
    </source>
</evidence>
<dbReference type="InterPro" id="IPR006533">
    <property type="entry name" value="T6SS_Vgr_RhsGE"/>
</dbReference>
<evidence type="ECO:0000313" key="8">
    <source>
        <dbReference type="EMBL" id="TWS02109.1"/>
    </source>
</evidence>
<feature type="region of interest" description="Disordered" evidence="4">
    <location>
        <begin position="752"/>
        <end position="779"/>
    </location>
</feature>
<organism evidence="8 10">
    <name type="scientific">Pseudomonas extremaustralis</name>
    <dbReference type="NCBI Taxonomy" id="359110"/>
    <lineage>
        <taxon>Bacteria</taxon>
        <taxon>Pseudomonadati</taxon>
        <taxon>Pseudomonadota</taxon>
        <taxon>Gammaproteobacteria</taxon>
        <taxon>Pseudomonadales</taxon>
        <taxon>Pseudomonadaceae</taxon>
        <taxon>Pseudomonas</taxon>
    </lineage>
</organism>
<feature type="domain" description="Gp5/Type VI secretion system Vgr protein OB-fold" evidence="5">
    <location>
        <begin position="393"/>
        <end position="459"/>
    </location>
</feature>
<dbReference type="Pfam" id="PF05954">
    <property type="entry name" value="Phage_GPD"/>
    <property type="match status" value="1"/>
</dbReference>
<protein>
    <submittedName>
        <fullName evidence="7">Type VI secretion system secreted protein VgrG</fullName>
    </submittedName>
    <submittedName>
        <fullName evidence="8">Type VI secretion system tip protein VgrG</fullName>
    </submittedName>
</protein>
<comment type="similarity">
    <text evidence="2">Belongs to the VgrG protein family.</text>
</comment>
<dbReference type="InterPro" id="IPR006531">
    <property type="entry name" value="Gp5/Vgr_OB"/>
</dbReference>
<dbReference type="EMBL" id="LT629689">
    <property type="protein sequence ID" value="SDF64472.1"/>
    <property type="molecule type" value="Genomic_DNA"/>
</dbReference>
<sequence length="779" mass="86680">MFNPANQTRFSLSLDGCNNDFQVLSFTGIEAINTPYAFEVELVSERPHLDLETLLHKPGFLAFDTQGGGIHGQVYRIAQGDSGKRLTRYTLTLVPHLAYLRHRINQRIYQQLSAPRIIALILEEHGIQSNAYQFDLCTPCPDREYCVQYDESDLHFIQRLCEEEGIHFHFRHRAEGHTLVFGDVQAVFPKLRRPTAYVQDSGLAADEPVIKGFNVRLATRTCRTARADYDFEKPRLALQASWRDDAEHEEPDLEDYDYPGRFTDRDRGTLLSRRALERHRADYRQARGHGDQPALASGHLLTLCGHPRSECNALWLLTEVIHEGKQPQVLEESLSSDTSDAKDDFHQGYRNRFLATPAEVSYRPPLKHPKPRVLGSQTARVTGPQGEEIHCDPYGRVKVQFHWDREGQGDDKSSCWVRVSSCWAGERYGGISIPRVGMEVLVTFLEGDPDQPLVTGCLYHKEHVVPYPLPAHKTRSVFKTLSSPGGAGFNELRIEDKQGAEQIFVHAERDWDEHIERDQTIRVGHERHDTVEKNSHTELKGEEHRTVHADRRVEARADDHLAVGQNQHVKLGDAQLINVGRELHFKAGQKIVIEAGVSLSLRAGGSFITLDANGINVSGPVVKVNGGGWPGAGTGSAALLPVIPLPVDTAKAGGLLERAVSQLAPEVIHTLTAVVSPIPGRPGYSNEPYTLFADGVAIQQGVTEADGVIRFEHVPGAQVYEVGLVSGNRFKINLDADSAAIASANQQLARQGRRHYQAQAEQLKPLGSADEYRSKGDTE</sequence>
<keyword evidence="3" id="KW-0964">Secreted</keyword>
<dbReference type="NCBIfam" id="TIGR03361">
    <property type="entry name" value="VI_Rhs_Vgr"/>
    <property type="match status" value="1"/>
</dbReference>
<dbReference type="SUPFAM" id="SSF69279">
    <property type="entry name" value="Phage tail proteins"/>
    <property type="match status" value="2"/>
</dbReference>
<dbReference type="Gene3D" id="3.55.50.10">
    <property type="entry name" value="Baseplate protein-like domains"/>
    <property type="match status" value="1"/>
</dbReference>
<dbReference type="EMBL" id="VFET01000020">
    <property type="protein sequence ID" value="TWS02109.1"/>
    <property type="molecule type" value="Genomic_DNA"/>
</dbReference>
<dbReference type="InterPro" id="IPR017847">
    <property type="entry name" value="T6SS_RhsGE_Vgr_subset"/>
</dbReference>
<comment type="subcellular location">
    <subcellularLocation>
        <location evidence="1">Secreted</location>
    </subcellularLocation>
</comment>
<evidence type="ECO:0000256" key="1">
    <source>
        <dbReference type="ARBA" id="ARBA00004613"/>
    </source>
</evidence>
<evidence type="ECO:0000259" key="5">
    <source>
        <dbReference type="Pfam" id="PF04717"/>
    </source>
</evidence>
<evidence type="ECO:0000313" key="9">
    <source>
        <dbReference type="Proteomes" id="UP000182858"/>
    </source>
</evidence>
<dbReference type="SUPFAM" id="SSF69349">
    <property type="entry name" value="Phage fibre proteins"/>
    <property type="match status" value="1"/>
</dbReference>
<dbReference type="NCBIfam" id="TIGR01646">
    <property type="entry name" value="vgr_GE"/>
    <property type="match status" value="1"/>
</dbReference>
<dbReference type="PANTHER" id="PTHR32305">
    <property type="match status" value="1"/>
</dbReference>
<name>A0A5C5Q913_9PSED</name>
<dbReference type="SUPFAM" id="SSF69255">
    <property type="entry name" value="gp5 N-terminal domain-like"/>
    <property type="match status" value="1"/>
</dbReference>
<evidence type="ECO:0000256" key="4">
    <source>
        <dbReference type="SAM" id="MobiDB-lite"/>
    </source>
</evidence>
<feature type="compositionally biased region" description="Basic and acidic residues" evidence="4">
    <location>
        <begin position="770"/>
        <end position="779"/>
    </location>
</feature>
<reference evidence="7 9" key="1">
    <citation type="submission" date="2016-10" db="EMBL/GenBank/DDBJ databases">
        <authorList>
            <person name="Varghese N."/>
            <person name="Submissions S."/>
        </authorList>
    </citation>
    <scope>NUCLEOTIDE SEQUENCE [LARGE SCALE GENOMIC DNA]</scope>
    <source>
        <strain evidence="7 9">DSM 17835</strain>
    </source>
</reference>
<dbReference type="InterPro" id="IPR037026">
    <property type="entry name" value="Vgr_OB-fold_dom_sf"/>
</dbReference>